<dbReference type="EMBL" id="BAAAME010000002">
    <property type="protein sequence ID" value="GAA1728472.1"/>
    <property type="molecule type" value="Genomic_DNA"/>
</dbReference>
<dbReference type="InterPro" id="IPR020946">
    <property type="entry name" value="Flavin_mOase-like"/>
</dbReference>
<dbReference type="InterPro" id="IPR051209">
    <property type="entry name" value="FAD-bind_Monooxygenase_sf"/>
</dbReference>
<keyword evidence="2" id="KW-0285">Flavoprotein</keyword>
<accession>A0ABP4VIU2</accession>
<dbReference type="PANTHER" id="PTHR42877">
    <property type="entry name" value="L-ORNITHINE N(5)-MONOOXYGENASE-RELATED"/>
    <property type="match status" value="1"/>
</dbReference>
<evidence type="ECO:0000256" key="1">
    <source>
        <dbReference type="ARBA" id="ARBA00010139"/>
    </source>
</evidence>
<keyword evidence="3" id="KW-0274">FAD</keyword>
<name>A0ABP4VIU2_9ACTN</name>
<keyword evidence="4" id="KW-0560">Oxidoreductase</keyword>
<evidence type="ECO:0000256" key="2">
    <source>
        <dbReference type="ARBA" id="ARBA00022630"/>
    </source>
</evidence>
<dbReference type="PANTHER" id="PTHR42877:SF4">
    <property type="entry name" value="FAD_NAD(P)-BINDING DOMAIN-CONTAINING PROTEIN-RELATED"/>
    <property type="match status" value="1"/>
</dbReference>
<protein>
    <submittedName>
        <fullName evidence="5">NAD(P)/FAD-dependent oxidoreductase</fullName>
    </submittedName>
</protein>
<evidence type="ECO:0000256" key="3">
    <source>
        <dbReference type="ARBA" id="ARBA00022827"/>
    </source>
</evidence>
<comment type="caution">
    <text evidence="5">The sequence shown here is derived from an EMBL/GenBank/DDBJ whole genome shotgun (WGS) entry which is preliminary data.</text>
</comment>
<organism evidence="5 6">
    <name type="scientific">Aeromicrobium alkaliterrae</name>
    <dbReference type="NCBI Taxonomy" id="302168"/>
    <lineage>
        <taxon>Bacteria</taxon>
        <taxon>Bacillati</taxon>
        <taxon>Actinomycetota</taxon>
        <taxon>Actinomycetes</taxon>
        <taxon>Propionibacteriales</taxon>
        <taxon>Nocardioidaceae</taxon>
        <taxon>Aeromicrobium</taxon>
    </lineage>
</organism>
<dbReference type="Proteomes" id="UP001501057">
    <property type="component" value="Unassembled WGS sequence"/>
</dbReference>
<evidence type="ECO:0000313" key="6">
    <source>
        <dbReference type="Proteomes" id="UP001501057"/>
    </source>
</evidence>
<reference evidence="6" key="1">
    <citation type="journal article" date="2019" name="Int. J. Syst. Evol. Microbiol.">
        <title>The Global Catalogue of Microorganisms (GCM) 10K type strain sequencing project: providing services to taxonomists for standard genome sequencing and annotation.</title>
        <authorList>
            <consortium name="The Broad Institute Genomics Platform"/>
            <consortium name="The Broad Institute Genome Sequencing Center for Infectious Disease"/>
            <person name="Wu L."/>
            <person name="Ma J."/>
        </authorList>
    </citation>
    <scope>NUCLEOTIDE SEQUENCE [LARGE SCALE GENOMIC DNA]</scope>
    <source>
        <strain evidence="6">JCM 13518</strain>
    </source>
</reference>
<sequence length="473" mass="53094">MTSIGIIGSGFGAIATAVELRQHGHDDVRLWERSAELGGVWRDNTYPGAGCDVPSPLYSFSFNVNKDWSRRYALQAEILEYLRRTADDFGITPLVRFEHEIVSAHWIETDRQWEVGFTSGGSDRVDVLISAVGQLSRPKLPPIPGIDDFAGEQFHSAQWRHDLDLAGKRVAAVGVGASAIQYAPHLAEHAEHLTLFQRSANHVFPKPDSAIPRWWRQAIPYERGLWWFFGEQFSRGLDLGTRTGRAIAKVCDWHLRRSVDDPQTREALTPDYPLGCKRILFSNNFYPTVNRSDVTLVADAITRVTPEGLETADGTVHEADVIVYGTGFDAQDFLDSIDITGVGGRKLAAQWADGAHAYLGMYVPGFPNLFVSYGPNTNLGGGSIIYMLEAQARHMRQVLDRLEAGRWETVEVTEEAEREFDERVQKRLGLSVWGQCDNWYRHPSGRITSNWPGSTKPFERATRHLDPEAFAWV</sequence>
<dbReference type="RefSeq" id="WP_344197671.1">
    <property type="nucleotide sequence ID" value="NZ_BAAAME010000002.1"/>
</dbReference>
<dbReference type="InterPro" id="IPR036188">
    <property type="entry name" value="FAD/NAD-bd_sf"/>
</dbReference>
<keyword evidence="6" id="KW-1185">Reference proteome</keyword>
<dbReference type="SUPFAM" id="SSF51905">
    <property type="entry name" value="FAD/NAD(P)-binding domain"/>
    <property type="match status" value="1"/>
</dbReference>
<evidence type="ECO:0000256" key="4">
    <source>
        <dbReference type="ARBA" id="ARBA00023002"/>
    </source>
</evidence>
<evidence type="ECO:0000313" key="5">
    <source>
        <dbReference type="EMBL" id="GAA1728472.1"/>
    </source>
</evidence>
<comment type="similarity">
    <text evidence="1">Belongs to the FAD-binding monooxygenase family.</text>
</comment>
<dbReference type="Pfam" id="PF00743">
    <property type="entry name" value="FMO-like"/>
    <property type="match status" value="1"/>
</dbReference>
<proteinExistence type="inferred from homology"/>
<dbReference type="Gene3D" id="3.50.50.60">
    <property type="entry name" value="FAD/NAD(P)-binding domain"/>
    <property type="match status" value="2"/>
</dbReference>
<gene>
    <name evidence="5" type="ORF">GCM10009710_06380</name>
</gene>